<feature type="compositionally biased region" description="Low complexity" evidence="1">
    <location>
        <begin position="50"/>
        <end position="64"/>
    </location>
</feature>
<organism evidence="2 3">
    <name type="scientific">Colletotrichum orchidophilum</name>
    <dbReference type="NCBI Taxonomy" id="1209926"/>
    <lineage>
        <taxon>Eukaryota</taxon>
        <taxon>Fungi</taxon>
        <taxon>Dikarya</taxon>
        <taxon>Ascomycota</taxon>
        <taxon>Pezizomycotina</taxon>
        <taxon>Sordariomycetes</taxon>
        <taxon>Hypocreomycetidae</taxon>
        <taxon>Glomerellales</taxon>
        <taxon>Glomerellaceae</taxon>
        <taxon>Colletotrichum</taxon>
    </lineage>
</organism>
<accession>A0A1G4BHH2</accession>
<dbReference type="Proteomes" id="UP000176998">
    <property type="component" value="Unassembled WGS sequence"/>
</dbReference>
<reference evidence="2 3" key="1">
    <citation type="submission" date="2016-09" db="EMBL/GenBank/DDBJ databases">
        <authorList>
            <person name="Capua I."/>
            <person name="De Benedictis P."/>
            <person name="Joannis T."/>
            <person name="Lombin L.H."/>
            <person name="Cattoli G."/>
        </authorList>
    </citation>
    <scope>NUCLEOTIDE SEQUENCE [LARGE SCALE GENOMIC DNA]</scope>
    <source>
        <strain evidence="2 3">IMI 309357</strain>
    </source>
</reference>
<protein>
    <submittedName>
        <fullName evidence="2">Uncharacterized protein</fullName>
    </submittedName>
</protein>
<feature type="compositionally biased region" description="Polar residues" evidence="1">
    <location>
        <begin position="1"/>
        <end position="10"/>
    </location>
</feature>
<feature type="region of interest" description="Disordered" evidence="1">
    <location>
        <begin position="1"/>
        <end position="65"/>
    </location>
</feature>
<evidence type="ECO:0000313" key="2">
    <source>
        <dbReference type="EMBL" id="OHF00773.1"/>
    </source>
</evidence>
<evidence type="ECO:0000256" key="1">
    <source>
        <dbReference type="SAM" id="MobiDB-lite"/>
    </source>
</evidence>
<sequence>MNTRNTTRRTQGAGPDLTPNDESSDDGRLPPLPPGGSDLSASEAHTEIASSSSTGHNSTSSESSLVAQARVPIPDQWIRSIVQAHWGRWAYNTKDDPNCDQINAALVFLVQIYQQEGFAARPLFYRAVANIGRWPDDWFRLANEHIAKAFIRFLHGNGVLPDQTPARHPYETLAATVRATDFTVWSQEQVNRAVNRSDQFAERIKEPGFLLEITNGALSSSRSTPGKGISPHARSSPDLRASLVGSGTPARTRLLSLVRQDLGVEVRSTGHGQRHLRSPLQYARDRPDLEAASVRQLTDRNNIVPREKNDSGGRYAVLQETVVMSYDYCEEAGIQDHQCHSAVTIALTGRAKEYHYQVPL</sequence>
<proteinExistence type="predicted"/>
<dbReference type="RefSeq" id="XP_022477915.1">
    <property type="nucleotide sequence ID" value="XM_022615496.1"/>
</dbReference>
<keyword evidence="3" id="KW-1185">Reference proteome</keyword>
<feature type="region of interest" description="Disordered" evidence="1">
    <location>
        <begin position="219"/>
        <end position="245"/>
    </location>
</feature>
<dbReference type="GeneID" id="34557006"/>
<gene>
    <name evidence="2" type="ORF">CORC01_03847</name>
</gene>
<name>A0A1G4BHH2_9PEZI</name>
<evidence type="ECO:0000313" key="3">
    <source>
        <dbReference type="Proteomes" id="UP000176998"/>
    </source>
</evidence>
<comment type="caution">
    <text evidence="2">The sequence shown here is derived from an EMBL/GenBank/DDBJ whole genome shotgun (WGS) entry which is preliminary data.</text>
</comment>
<dbReference type="AlphaFoldDB" id="A0A1G4BHH2"/>
<dbReference type="EMBL" id="MJBS01000024">
    <property type="protein sequence ID" value="OHF00773.1"/>
    <property type="molecule type" value="Genomic_DNA"/>
</dbReference>